<gene>
    <name evidence="1" type="ORF">ACFSW6_16445</name>
</gene>
<accession>A0ABW5UT88</accession>
<keyword evidence="2" id="KW-1185">Reference proteome</keyword>
<sequence>MAIWLLASISAVACGGGEGETLPADKPPASVNQYKEGFMPAGFSVINDLGVLQIDQGYSNYLLVNRGRSAVGSGGITVSSGNSIAPVLCIRPVGGKVVVESMSFARGGTTQWTLRSEVAANVDWFVFDAGTAALDVGPGISVYDATGRLAYNSNAAEMRVKGIVTTPADPETSTPAPDVVQAVPANVAACIASPKARYQYSGVPVPLPLYVEGVQFEGDNMRVGYVRTRSGPILDDTYILNDGVTQITLIDIAGL</sequence>
<reference evidence="2" key="1">
    <citation type="journal article" date="2019" name="Int. J. Syst. Evol. Microbiol.">
        <title>The Global Catalogue of Microorganisms (GCM) 10K type strain sequencing project: providing services to taxonomists for standard genome sequencing and annotation.</title>
        <authorList>
            <consortium name="The Broad Institute Genomics Platform"/>
            <consortium name="The Broad Institute Genome Sequencing Center for Infectious Disease"/>
            <person name="Wu L."/>
            <person name="Ma J."/>
        </authorList>
    </citation>
    <scope>NUCLEOTIDE SEQUENCE [LARGE SCALE GENOMIC DNA]</scope>
    <source>
        <strain evidence="2">TISTR 1906</strain>
    </source>
</reference>
<name>A0ABW5UT88_9BURK</name>
<organism evidence="1 2">
    <name type="scientific">Comamonas terrae</name>
    <dbReference type="NCBI Taxonomy" id="673548"/>
    <lineage>
        <taxon>Bacteria</taxon>
        <taxon>Pseudomonadati</taxon>
        <taxon>Pseudomonadota</taxon>
        <taxon>Betaproteobacteria</taxon>
        <taxon>Burkholderiales</taxon>
        <taxon>Comamonadaceae</taxon>
        <taxon>Comamonas</taxon>
    </lineage>
</organism>
<proteinExistence type="predicted"/>
<dbReference type="EMBL" id="JBHUMV010000007">
    <property type="protein sequence ID" value="MFD2755665.1"/>
    <property type="molecule type" value="Genomic_DNA"/>
</dbReference>
<evidence type="ECO:0000313" key="2">
    <source>
        <dbReference type="Proteomes" id="UP001597463"/>
    </source>
</evidence>
<protein>
    <recommendedName>
        <fullName evidence="3">Lipoprotein</fullName>
    </recommendedName>
</protein>
<evidence type="ECO:0000313" key="1">
    <source>
        <dbReference type="EMBL" id="MFD2755665.1"/>
    </source>
</evidence>
<dbReference type="RefSeq" id="WP_157082130.1">
    <property type="nucleotide sequence ID" value="NZ_BCNT01000017.1"/>
</dbReference>
<evidence type="ECO:0008006" key="3">
    <source>
        <dbReference type="Google" id="ProtNLM"/>
    </source>
</evidence>
<dbReference type="Proteomes" id="UP001597463">
    <property type="component" value="Unassembled WGS sequence"/>
</dbReference>
<comment type="caution">
    <text evidence="1">The sequence shown here is derived from an EMBL/GenBank/DDBJ whole genome shotgun (WGS) entry which is preliminary data.</text>
</comment>